<evidence type="ECO:0000313" key="1">
    <source>
        <dbReference type="EMBL" id="JAD30644.1"/>
    </source>
</evidence>
<organism evidence="1">
    <name type="scientific">Arundo donax</name>
    <name type="common">Giant reed</name>
    <name type="synonym">Donax arundinaceus</name>
    <dbReference type="NCBI Taxonomy" id="35708"/>
    <lineage>
        <taxon>Eukaryota</taxon>
        <taxon>Viridiplantae</taxon>
        <taxon>Streptophyta</taxon>
        <taxon>Embryophyta</taxon>
        <taxon>Tracheophyta</taxon>
        <taxon>Spermatophyta</taxon>
        <taxon>Magnoliopsida</taxon>
        <taxon>Liliopsida</taxon>
        <taxon>Poales</taxon>
        <taxon>Poaceae</taxon>
        <taxon>PACMAD clade</taxon>
        <taxon>Arundinoideae</taxon>
        <taxon>Arundineae</taxon>
        <taxon>Arundo</taxon>
    </lineage>
</organism>
<dbReference type="AlphaFoldDB" id="A0A0A8YU94"/>
<sequence>MYVLIEYMYIKYQDSCIFRIYLNN</sequence>
<accession>A0A0A8YU94</accession>
<proteinExistence type="predicted"/>
<reference evidence="1" key="2">
    <citation type="journal article" date="2015" name="Data Brief">
        <title>Shoot transcriptome of the giant reed, Arundo donax.</title>
        <authorList>
            <person name="Barrero R.A."/>
            <person name="Guerrero F.D."/>
            <person name="Moolhuijzen P."/>
            <person name="Goolsby J.A."/>
            <person name="Tidwell J."/>
            <person name="Bellgard S.E."/>
            <person name="Bellgard M.I."/>
        </authorList>
    </citation>
    <scope>NUCLEOTIDE SEQUENCE</scope>
    <source>
        <tissue evidence="1">Shoot tissue taken approximately 20 cm above the soil surface</tissue>
    </source>
</reference>
<protein>
    <submittedName>
        <fullName evidence="1">Uncharacterized protein</fullName>
    </submittedName>
</protein>
<name>A0A0A8YU94_ARUDO</name>
<dbReference type="EMBL" id="GBRH01267251">
    <property type="protein sequence ID" value="JAD30644.1"/>
    <property type="molecule type" value="Transcribed_RNA"/>
</dbReference>
<reference evidence="1" key="1">
    <citation type="submission" date="2014-09" db="EMBL/GenBank/DDBJ databases">
        <authorList>
            <person name="Magalhaes I.L.F."/>
            <person name="Oliveira U."/>
            <person name="Santos F.R."/>
            <person name="Vidigal T.H.D.A."/>
            <person name="Brescovit A.D."/>
            <person name="Santos A.J."/>
        </authorList>
    </citation>
    <scope>NUCLEOTIDE SEQUENCE</scope>
    <source>
        <tissue evidence="1">Shoot tissue taken approximately 20 cm above the soil surface</tissue>
    </source>
</reference>